<name>A0A6J5MAZ2_9CAUD</name>
<reference evidence="2" key="1">
    <citation type="submission" date="2020-04" db="EMBL/GenBank/DDBJ databases">
        <authorList>
            <person name="Chiriac C."/>
            <person name="Salcher M."/>
            <person name="Ghai R."/>
            <person name="Kavagutti S V."/>
        </authorList>
    </citation>
    <scope>NUCLEOTIDE SEQUENCE</scope>
</reference>
<evidence type="ECO:0000313" key="2">
    <source>
        <dbReference type="EMBL" id="CAB4143848.1"/>
    </source>
</evidence>
<accession>A0A6J5MAZ2</accession>
<gene>
    <name evidence="2" type="ORF">UFOVP455_4</name>
</gene>
<feature type="compositionally biased region" description="Low complexity" evidence="1">
    <location>
        <begin position="1"/>
        <end position="22"/>
    </location>
</feature>
<evidence type="ECO:0000256" key="1">
    <source>
        <dbReference type="SAM" id="MobiDB-lite"/>
    </source>
</evidence>
<organism evidence="2">
    <name type="scientific">uncultured Caudovirales phage</name>
    <dbReference type="NCBI Taxonomy" id="2100421"/>
    <lineage>
        <taxon>Viruses</taxon>
        <taxon>Duplodnaviria</taxon>
        <taxon>Heunggongvirae</taxon>
        <taxon>Uroviricota</taxon>
        <taxon>Caudoviricetes</taxon>
        <taxon>Peduoviridae</taxon>
        <taxon>Maltschvirus</taxon>
        <taxon>Maltschvirus maltsch</taxon>
    </lineage>
</organism>
<feature type="region of interest" description="Disordered" evidence="1">
    <location>
        <begin position="1"/>
        <end position="84"/>
    </location>
</feature>
<proteinExistence type="predicted"/>
<protein>
    <submittedName>
        <fullName evidence="2">Uncharacterized protein</fullName>
    </submittedName>
</protein>
<feature type="compositionally biased region" description="Low complexity" evidence="1">
    <location>
        <begin position="57"/>
        <end position="71"/>
    </location>
</feature>
<dbReference type="EMBL" id="LR796427">
    <property type="protein sequence ID" value="CAB4143848.1"/>
    <property type="molecule type" value="Genomic_DNA"/>
</dbReference>
<sequence>MGAPGTTQPQGQGQFSPFGQGTRVRRSKFGGNQGFNFGQLMGQQGGGQQGGASLAVMPGNNRQQGNMQMQGFAAGPQSGTQPRYTPGNQMPTRAEMEPFLGSKGKVAFDPNTGKKIPQDKRLTPEQYRNMAANDIAWEKTTGPALQEASNFQFQNLPSSIMEQGGAYDQLMGASQNVMGGYNANMQGGQGLLDQATQSILGTQAQMGIGATNAAGAQEQARAELQNLQRQALSPDLDPMQRAFFQQRADERLSEIGNMESNLMDAFQRQQGSDVADLAARGVLDSTTTGNVMGERGRRLGLDMNTLRQQAGELSRQELGKERERIGQTAGQFGGLQAGQATAQGGLMAQLLGNQGTLGAQLGGLGTQQQGVAAELAKMGISGIGMGGEIGLKGREQEAGLQQAELSTRIMGDQTQLQNLESKQNQNLNRRAIREQMERQKRLEEERKKNQGFDWGGLFGGAAGFALGGPMGAAAGYGIGKSF</sequence>